<name>A0A4V2XS62_9ACTN</name>
<feature type="domain" description="Bacterial bifunctional deaminase-reductase C-terminal" evidence="1">
    <location>
        <begin position="4"/>
        <end position="184"/>
    </location>
</feature>
<dbReference type="Gene3D" id="3.40.430.10">
    <property type="entry name" value="Dihydrofolate Reductase, subunit A"/>
    <property type="match status" value="1"/>
</dbReference>
<dbReference type="GO" id="GO:0009231">
    <property type="term" value="P:riboflavin biosynthetic process"/>
    <property type="evidence" value="ECO:0007669"/>
    <property type="project" value="InterPro"/>
</dbReference>
<accession>A0A4V2XS62</accession>
<evidence type="ECO:0000313" key="2">
    <source>
        <dbReference type="EMBL" id="TDC32615.1"/>
    </source>
</evidence>
<dbReference type="RefSeq" id="WP_132404377.1">
    <property type="nucleotide sequence ID" value="NZ_SMKA01000021.1"/>
</dbReference>
<dbReference type="GO" id="GO:0008703">
    <property type="term" value="F:5-amino-6-(5-phosphoribosylamino)uracil reductase activity"/>
    <property type="evidence" value="ECO:0007669"/>
    <property type="project" value="InterPro"/>
</dbReference>
<dbReference type="InterPro" id="IPR050765">
    <property type="entry name" value="Riboflavin_Biosynth_HTPR"/>
</dbReference>
<dbReference type="PANTHER" id="PTHR38011:SF12">
    <property type="entry name" value="BIFUNCTIONAL DEAMINASE-REDUCTASE DOMAIN PROTEIN"/>
    <property type="match status" value="1"/>
</dbReference>
<protein>
    <submittedName>
        <fullName evidence="2">Dihydrofolate reductase</fullName>
    </submittedName>
</protein>
<dbReference type="InterPro" id="IPR024072">
    <property type="entry name" value="DHFR-like_dom_sf"/>
</dbReference>
<dbReference type="SUPFAM" id="SSF53597">
    <property type="entry name" value="Dihydrofolate reductase-like"/>
    <property type="match status" value="1"/>
</dbReference>
<organism evidence="2 3">
    <name type="scientific">Kribbella albertanoniae</name>
    <dbReference type="NCBI Taxonomy" id="1266829"/>
    <lineage>
        <taxon>Bacteria</taxon>
        <taxon>Bacillati</taxon>
        <taxon>Actinomycetota</taxon>
        <taxon>Actinomycetes</taxon>
        <taxon>Propionibacteriales</taxon>
        <taxon>Kribbellaceae</taxon>
        <taxon>Kribbella</taxon>
    </lineage>
</organism>
<keyword evidence="3" id="KW-1185">Reference proteome</keyword>
<comment type="caution">
    <text evidence="2">The sequence shown here is derived from an EMBL/GenBank/DDBJ whole genome shotgun (WGS) entry which is preliminary data.</text>
</comment>
<evidence type="ECO:0000313" key="3">
    <source>
        <dbReference type="Proteomes" id="UP000295075"/>
    </source>
</evidence>
<reference evidence="2 3" key="1">
    <citation type="submission" date="2019-03" db="EMBL/GenBank/DDBJ databases">
        <title>Draft genome sequences of novel Actinobacteria.</title>
        <authorList>
            <person name="Sahin N."/>
            <person name="Ay H."/>
            <person name="Saygin H."/>
        </authorList>
    </citation>
    <scope>NUCLEOTIDE SEQUENCE [LARGE SCALE GENOMIC DNA]</scope>
    <source>
        <strain evidence="2 3">JCM 30547</strain>
    </source>
</reference>
<gene>
    <name evidence="2" type="ORF">E1261_08220</name>
</gene>
<dbReference type="InterPro" id="IPR002734">
    <property type="entry name" value="RibDG_C"/>
</dbReference>
<sequence>MSQVVVDISVSLDGYVTGPNVGLDNGLGDGGEALHEWVFHGTAADTAVLDAAFDATGAVIQGRNLFDIIDGPQGWNDELGYGAKPTGEVNPPIFVVTHSAPEHPRLGDRFRFVDSPEAAVAQALSAAGDKDVVVMGGGQICHEVLAAGLADVLRLHVAPVVLGSGTRLFPADAAPGFALELTESVSTPGAQHLTYSILKG</sequence>
<dbReference type="OrthoDB" id="2313602at2"/>
<dbReference type="Proteomes" id="UP000295075">
    <property type="component" value="Unassembled WGS sequence"/>
</dbReference>
<dbReference type="Pfam" id="PF01872">
    <property type="entry name" value="RibD_C"/>
    <property type="match status" value="1"/>
</dbReference>
<dbReference type="PANTHER" id="PTHR38011">
    <property type="entry name" value="DIHYDROFOLATE REDUCTASE FAMILY PROTEIN (AFU_ORTHOLOGUE AFUA_8G06820)"/>
    <property type="match status" value="1"/>
</dbReference>
<proteinExistence type="predicted"/>
<dbReference type="AlphaFoldDB" id="A0A4V2XS62"/>
<evidence type="ECO:0000259" key="1">
    <source>
        <dbReference type="Pfam" id="PF01872"/>
    </source>
</evidence>
<dbReference type="EMBL" id="SMKA01000021">
    <property type="protein sequence ID" value="TDC32615.1"/>
    <property type="molecule type" value="Genomic_DNA"/>
</dbReference>